<dbReference type="Pfam" id="PF13280">
    <property type="entry name" value="WYL"/>
    <property type="match status" value="1"/>
</dbReference>
<feature type="domain" description="HTH deoR-type" evidence="4">
    <location>
        <begin position="4"/>
        <end position="63"/>
    </location>
</feature>
<proteinExistence type="predicted"/>
<dbReference type="Pfam" id="PF25583">
    <property type="entry name" value="WCX"/>
    <property type="match status" value="1"/>
</dbReference>
<dbReference type="SUPFAM" id="SSF46785">
    <property type="entry name" value="Winged helix' DNA-binding domain"/>
    <property type="match status" value="1"/>
</dbReference>
<dbReference type="InterPro" id="IPR036390">
    <property type="entry name" value="WH_DNA-bd_sf"/>
</dbReference>
<evidence type="ECO:0000313" key="5">
    <source>
        <dbReference type="EMBL" id="QBI55494.1"/>
    </source>
</evidence>
<evidence type="ECO:0000256" key="2">
    <source>
        <dbReference type="ARBA" id="ARBA00023125"/>
    </source>
</evidence>
<dbReference type="Proteomes" id="UP000292235">
    <property type="component" value="Chromosome"/>
</dbReference>
<dbReference type="RefSeq" id="WP_131099484.1">
    <property type="nucleotide sequence ID" value="NZ_CP036455.1"/>
</dbReference>
<dbReference type="EC" id="6.3.4.15" evidence="5"/>
<keyword evidence="2" id="KW-0238">DNA-binding</keyword>
<dbReference type="PANTHER" id="PTHR34580">
    <property type="match status" value="1"/>
</dbReference>
<dbReference type="PROSITE" id="PS00894">
    <property type="entry name" value="HTH_DEOR_1"/>
    <property type="match status" value="1"/>
</dbReference>
<dbReference type="GO" id="GO:0003700">
    <property type="term" value="F:DNA-binding transcription factor activity"/>
    <property type="evidence" value="ECO:0007669"/>
    <property type="project" value="InterPro"/>
</dbReference>
<dbReference type="KEGG" id="strr:EKD16_18655"/>
<accession>A0A4P6Q8P8</accession>
<evidence type="ECO:0000313" key="6">
    <source>
        <dbReference type="Proteomes" id="UP000292235"/>
    </source>
</evidence>
<gene>
    <name evidence="5" type="primary">birA2</name>
    <name evidence="5" type="ORF">EKD16_18655</name>
</gene>
<dbReference type="EMBL" id="CP036455">
    <property type="protein sequence ID" value="QBI55494.1"/>
    <property type="molecule type" value="Genomic_DNA"/>
</dbReference>
<keyword evidence="3" id="KW-0804">Transcription</keyword>
<keyword evidence="5" id="KW-0436">Ligase</keyword>
<reference evidence="5 6" key="1">
    <citation type="submission" date="2019-02" db="EMBL/GenBank/DDBJ databases">
        <authorList>
            <person name="Khodamoradi S."/>
            <person name="Hahnke R.L."/>
            <person name="Kaempfer P."/>
            <person name="Schumann P."/>
            <person name="Rohde M."/>
            <person name="Steinert M."/>
            <person name="Luzhetskyy A."/>
            <person name="Wink J."/>
            <person name="Ruckert C."/>
        </authorList>
    </citation>
    <scope>NUCLEOTIDE SEQUENCE [LARGE SCALE GENOMIC DNA]</scope>
    <source>
        <strain evidence="5 6">M2</strain>
    </source>
</reference>
<dbReference type="InterPro" id="IPR051534">
    <property type="entry name" value="CBASS_pafABC_assoc_protein"/>
</dbReference>
<dbReference type="InterPro" id="IPR001034">
    <property type="entry name" value="DeoR_HTH"/>
</dbReference>
<dbReference type="PROSITE" id="PS51000">
    <property type="entry name" value="HTH_DEOR_2"/>
    <property type="match status" value="1"/>
</dbReference>
<dbReference type="AlphaFoldDB" id="A0A4P6Q8P8"/>
<dbReference type="InterPro" id="IPR036388">
    <property type="entry name" value="WH-like_DNA-bd_sf"/>
</dbReference>
<dbReference type="PANTHER" id="PTHR34580:SF3">
    <property type="entry name" value="PROTEIN PAFB"/>
    <property type="match status" value="1"/>
</dbReference>
<dbReference type="InterPro" id="IPR057727">
    <property type="entry name" value="WCX_dom"/>
</dbReference>
<dbReference type="InterPro" id="IPR028349">
    <property type="entry name" value="PafC-like"/>
</dbReference>
<keyword evidence="1" id="KW-0805">Transcription regulation</keyword>
<organism evidence="5 6">
    <name type="scientific">Streptomonospora litoralis</name>
    <dbReference type="NCBI Taxonomy" id="2498135"/>
    <lineage>
        <taxon>Bacteria</taxon>
        <taxon>Bacillati</taxon>
        <taxon>Actinomycetota</taxon>
        <taxon>Actinomycetes</taxon>
        <taxon>Streptosporangiales</taxon>
        <taxon>Nocardiopsidaceae</taxon>
        <taxon>Streptomonospora</taxon>
    </lineage>
</organism>
<dbReference type="InterPro" id="IPR018356">
    <property type="entry name" value="Tscrpt_reg_HTH_DeoR_CS"/>
</dbReference>
<dbReference type="GO" id="GO:0003677">
    <property type="term" value="F:DNA binding"/>
    <property type="evidence" value="ECO:0007669"/>
    <property type="project" value="UniProtKB-KW"/>
</dbReference>
<evidence type="ECO:0000256" key="3">
    <source>
        <dbReference type="ARBA" id="ARBA00023163"/>
    </source>
</evidence>
<evidence type="ECO:0000259" key="4">
    <source>
        <dbReference type="PROSITE" id="PS51000"/>
    </source>
</evidence>
<dbReference type="Pfam" id="PF08279">
    <property type="entry name" value="HTH_11"/>
    <property type="match status" value="1"/>
</dbReference>
<sequence length="323" mass="35570">MGNTSERTLRLLSLLQTNRFWPGAELAERLAVSERTLRRDVDRLRELGYRVAATPGVGGGYQLRAGRAMPPLLLTDEEAVAIAVGLRSAAAGSAAGYGEAAVEALTKVMDMLPPRLRRRIDALRASTAPVPPGMAGPRIDPLALLAIARACRDTERLRFDYTASGGERTARLVEPHRLVQLNGRWYLPAWDTDRGDWRTFRVDRVHDPEPTGTRFRQRELPEGDAEAFVQARLSEAPARYRVVVRVRAPAADVARTVGEWGTAEDVGGGASRLVVRTDELHWPALILLEMEADFDVEEPPEFRDYLRRVAGLFARAGSTADGG</sequence>
<name>A0A4P6Q8P8_9ACTN</name>
<dbReference type="OrthoDB" id="3616433at2"/>
<dbReference type="PIRSF" id="PIRSF016838">
    <property type="entry name" value="PafC"/>
    <property type="match status" value="1"/>
</dbReference>
<dbReference type="InterPro" id="IPR013196">
    <property type="entry name" value="HTH_11"/>
</dbReference>
<dbReference type="PROSITE" id="PS52050">
    <property type="entry name" value="WYL"/>
    <property type="match status" value="1"/>
</dbReference>
<dbReference type="Gene3D" id="1.10.10.10">
    <property type="entry name" value="Winged helix-like DNA-binding domain superfamily/Winged helix DNA-binding domain"/>
    <property type="match status" value="1"/>
</dbReference>
<protein>
    <submittedName>
        <fullName evidence="5">Bifunctional ligase/repressor BirA</fullName>
        <ecNumber evidence="5">6.3.4.15</ecNumber>
    </submittedName>
</protein>
<dbReference type="InterPro" id="IPR026881">
    <property type="entry name" value="WYL_dom"/>
</dbReference>
<dbReference type="GO" id="GO:0004077">
    <property type="term" value="F:biotin--[biotin carboxyl-carrier protein] ligase activity"/>
    <property type="evidence" value="ECO:0007669"/>
    <property type="project" value="UniProtKB-EC"/>
</dbReference>
<keyword evidence="6" id="KW-1185">Reference proteome</keyword>
<evidence type="ECO:0000256" key="1">
    <source>
        <dbReference type="ARBA" id="ARBA00023015"/>
    </source>
</evidence>